<proteinExistence type="predicted"/>
<organism evidence="1 2">
    <name type="scientific">Lindgomyces ingoldianus</name>
    <dbReference type="NCBI Taxonomy" id="673940"/>
    <lineage>
        <taxon>Eukaryota</taxon>
        <taxon>Fungi</taxon>
        <taxon>Dikarya</taxon>
        <taxon>Ascomycota</taxon>
        <taxon>Pezizomycotina</taxon>
        <taxon>Dothideomycetes</taxon>
        <taxon>Pleosporomycetidae</taxon>
        <taxon>Pleosporales</taxon>
        <taxon>Lindgomycetaceae</taxon>
        <taxon>Lindgomyces</taxon>
    </lineage>
</organism>
<evidence type="ECO:0000313" key="1">
    <source>
        <dbReference type="EMBL" id="KAF2469770.1"/>
    </source>
</evidence>
<reference evidence="1" key="1">
    <citation type="journal article" date="2020" name="Stud. Mycol.">
        <title>101 Dothideomycetes genomes: a test case for predicting lifestyles and emergence of pathogens.</title>
        <authorList>
            <person name="Haridas S."/>
            <person name="Albert R."/>
            <person name="Binder M."/>
            <person name="Bloem J."/>
            <person name="Labutti K."/>
            <person name="Salamov A."/>
            <person name="Andreopoulos B."/>
            <person name="Baker S."/>
            <person name="Barry K."/>
            <person name="Bills G."/>
            <person name="Bluhm B."/>
            <person name="Cannon C."/>
            <person name="Castanera R."/>
            <person name="Culley D."/>
            <person name="Daum C."/>
            <person name="Ezra D."/>
            <person name="Gonzalez J."/>
            <person name="Henrissat B."/>
            <person name="Kuo A."/>
            <person name="Liang C."/>
            <person name="Lipzen A."/>
            <person name="Lutzoni F."/>
            <person name="Magnuson J."/>
            <person name="Mondo S."/>
            <person name="Nolan M."/>
            <person name="Ohm R."/>
            <person name="Pangilinan J."/>
            <person name="Park H.-J."/>
            <person name="Ramirez L."/>
            <person name="Alfaro M."/>
            <person name="Sun H."/>
            <person name="Tritt A."/>
            <person name="Yoshinaga Y."/>
            <person name="Zwiers L.-H."/>
            <person name="Turgeon B."/>
            <person name="Goodwin S."/>
            <person name="Spatafora J."/>
            <person name="Crous P."/>
            <person name="Grigoriev I."/>
        </authorList>
    </citation>
    <scope>NUCLEOTIDE SEQUENCE</scope>
    <source>
        <strain evidence="1">ATCC 200398</strain>
    </source>
</reference>
<dbReference type="Proteomes" id="UP000799755">
    <property type="component" value="Unassembled WGS sequence"/>
</dbReference>
<gene>
    <name evidence="1" type="ORF">BDR25DRAFT_181666</name>
</gene>
<name>A0ACB6QSA5_9PLEO</name>
<dbReference type="EMBL" id="MU003510">
    <property type="protein sequence ID" value="KAF2469770.1"/>
    <property type="molecule type" value="Genomic_DNA"/>
</dbReference>
<sequence>MAPKKDSASLDNVGCIAGFDARETRMLAAAYIAQTGPDKYDYNVMATLTGNTPGSLQKIFPPVKRKAAEAYPKFSAFLGGDVSKTAKPKTVRKRKAESTEAAERGDSNDADTETPAEPKAQKVSGKGKGRASKKAKVMQDNEENIEMKAGEDDSADGGD</sequence>
<keyword evidence="2" id="KW-1185">Reference proteome</keyword>
<comment type="caution">
    <text evidence="1">The sequence shown here is derived from an EMBL/GenBank/DDBJ whole genome shotgun (WGS) entry which is preliminary data.</text>
</comment>
<evidence type="ECO:0000313" key="2">
    <source>
        <dbReference type="Proteomes" id="UP000799755"/>
    </source>
</evidence>
<protein>
    <submittedName>
        <fullName evidence="1">Uncharacterized protein</fullName>
    </submittedName>
</protein>
<feature type="non-terminal residue" evidence="1">
    <location>
        <position position="159"/>
    </location>
</feature>
<accession>A0ACB6QSA5</accession>